<evidence type="ECO:0000256" key="1">
    <source>
        <dbReference type="SAM" id="Phobius"/>
    </source>
</evidence>
<dbReference type="EMBL" id="MT630942">
    <property type="protein sequence ID" value="QNO44259.1"/>
    <property type="molecule type" value="Genomic_DNA"/>
</dbReference>
<organism evidence="3">
    <name type="scientific">Candidatus Methanogaster sp. ANME-2c ERB4</name>
    <dbReference type="NCBI Taxonomy" id="2759911"/>
    <lineage>
        <taxon>Archaea</taxon>
        <taxon>Methanobacteriati</taxon>
        <taxon>Methanobacteriota</taxon>
        <taxon>Stenosarchaea group</taxon>
        <taxon>Methanomicrobia</taxon>
        <taxon>Methanosarcinales</taxon>
        <taxon>ANME-2 cluster</taxon>
        <taxon>Candidatus Methanogasteraceae</taxon>
        <taxon>Candidatus Methanogaster</taxon>
    </lineage>
</organism>
<protein>
    <recommendedName>
        <fullName evidence="5">DUF11 domain-containing protein</fullName>
    </recommendedName>
</protein>
<keyword evidence="1" id="KW-0812">Transmembrane</keyword>
<name>A0A7G9Y9D7_9EURY</name>
<reference evidence="3" key="1">
    <citation type="submission" date="2020-06" db="EMBL/GenBank/DDBJ databases">
        <title>Unique genomic features of the anaerobic methanotrophic archaea.</title>
        <authorList>
            <person name="Chadwick G.L."/>
            <person name="Skennerton C.T."/>
            <person name="Laso-Perez R."/>
            <person name="Leu A.O."/>
            <person name="Speth D.R."/>
            <person name="Yu H."/>
            <person name="Morgan-Lang C."/>
            <person name="Hatzenpichler R."/>
            <person name="Goudeau D."/>
            <person name="Malmstrom R."/>
            <person name="Brazelton W.J."/>
            <person name="Woyke T."/>
            <person name="Hallam S.J."/>
            <person name="Tyson G.W."/>
            <person name="Wegener G."/>
            <person name="Boetius A."/>
            <person name="Orphan V."/>
        </authorList>
    </citation>
    <scope>NUCLEOTIDE SEQUENCE</scope>
</reference>
<evidence type="ECO:0000313" key="2">
    <source>
        <dbReference type="EMBL" id="QNO44259.1"/>
    </source>
</evidence>
<keyword evidence="1" id="KW-1133">Transmembrane helix</keyword>
<dbReference type="EMBL" id="MT630990">
    <property type="protein sequence ID" value="QNO44621.1"/>
    <property type="molecule type" value="Genomic_DNA"/>
</dbReference>
<sequence>MDRTIEQVILVRTKIVTTIAIVATALLLVVPVAVGSEYIPESYTRSTNYYDVTGEPYLIATLVGDCEFCRGEDAVLEITLQNYGAIYRIKGDKYLDSSEEDYDDETLLAATELATEIEKSCADHVNVVLSADGAPVDVIIDVQEIESIEAGKTGTARFPIHIDDDAPAGTYPLHIETCYDHIQNVQVSGTPDKPDINYWNTTGVENHTIVIIVEKESDFEVTGVVSGMQVGGTGFLNVTYQNTGEETATDAIARVSDMLPFTAVTNQERLGTIVPGEFVTAHFRVSTDRSAVPKVYDMSTGIRFKDEDGDIQISDPMQIGVAVAPKVPFSEKLLANKWLIVAAAIALLAFGGWWALKR</sequence>
<proteinExistence type="predicted"/>
<evidence type="ECO:0000313" key="4">
    <source>
        <dbReference type="EMBL" id="QNO49697.1"/>
    </source>
</evidence>
<feature type="transmembrane region" description="Helical" evidence="1">
    <location>
        <begin position="338"/>
        <end position="356"/>
    </location>
</feature>
<gene>
    <name evidence="4" type="ORF">ADAIOCCD_00005</name>
    <name evidence="3" type="ORF">ADKHHHMD_00002</name>
    <name evidence="2" type="ORF">CAMBNMFJ_00005</name>
</gene>
<dbReference type="PANTHER" id="PTHR35902:SF3">
    <property type="entry name" value="NPCBM-ASSOCIATED, NEW3 DOMAIN OF ALPHA-GALACTOSIDASE"/>
    <property type="match status" value="1"/>
</dbReference>
<evidence type="ECO:0008006" key="5">
    <source>
        <dbReference type="Google" id="ProtNLM"/>
    </source>
</evidence>
<accession>A0A7G9Y9D7</accession>
<dbReference type="AlphaFoldDB" id="A0A7G9Y9D7"/>
<dbReference type="EMBL" id="MT631394">
    <property type="protein sequence ID" value="QNO49697.1"/>
    <property type="molecule type" value="Genomic_DNA"/>
</dbReference>
<dbReference type="PANTHER" id="PTHR35902">
    <property type="entry name" value="S-LAYER DOMAIN-LIKE PROTEIN-RELATED"/>
    <property type="match status" value="1"/>
</dbReference>
<keyword evidence="1" id="KW-0472">Membrane</keyword>
<evidence type="ECO:0000313" key="3">
    <source>
        <dbReference type="EMBL" id="QNO44621.1"/>
    </source>
</evidence>